<dbReference type="EMBL" id="CAJPIN010008706">
    <property type="protein sequence ID" value="CAG2059099.1"/>
    <property type="molecule type" value="Genomic_DNA"/>
</dbReference>
<comment type="caution">
    <text evidence="1">The sequence shown here is derived from an EMBL/GenBank/DDBJ whole genome shotgun (WGS) entry which is preliminary data.</text>
</comment>
<proteinExistence type="predicted"/>
<reference evidence="1" key="1">
    <citation type="submission" date="2021-03" db="EMBL/GenBank/DDBJ databases">
        <authorList>
            <person name="Tran Van P."/>
        </authorList>
    </citation>
    <scope>NUCLEOTIDE SEQUENCE</scope>
</reference>
<feature type="non-terminal residue" evidence="1">
    <location>
        <position position="266"/>
    </location>
</feature>
<accession>A0ABN7NTI5</accession>
<sequence>MSALFPCLKRARRGPILTDFWEWANFQHFLEQIHILWRDVFPVFLDASNQPSEDLRRESLKGLTGMAGTLTDESQAQLLSRLCDCITQEIVPSVRYEGVSCLKALTQLYPDQVFKALKDADITPHFDIVDKEDQRKDEQYPCIDEVQRRLECFCHLSTREPFMSYVLPQVLEQITQPQSATCCSVSLHCLRTLVLAQDTPSEVHLYLHKECDAVSTLISSWIAGVSPDNIHQMTFRDKALIEAAADIIRAIVAVLDVRYILLAKNI</sequence>
<dbReference type="Gene3D" id="1.25.10.10">
    <property type="entry name" value="Leucine-rich Repeat Variant"/>
    <property type="match status" value="1"/>
</dbReference>
<dbReference type="SUPFAM" id="SSF48371">
    <property type="entry name" value="ARM repeat"/>
    <property type="match status" value="1"/>
</dbReference>
<organism evidence="1 2">
    <name type="scientific">Timema podura</name>
    <name type="common">Walking stick</name>
    <dbReference type="NCBI Taxonomy" id="61482"/>
    <lineage>
        <taxon>Eukaryota</taxon>
        <taxon>Metazoa</taxon>
        <taxon>Ecdysozoa</taxon>
        <taxon>Arthropoda</taxon>
        <taxon>Hexapoda</taxon>
        <taxon>Insecta</taxon>
        <taxon>Pterygota</taxon>
        <taxon>Neoptera</taxon>
        <taxon>Polyneoptera</taxon>
        <taxon>Phasmatodea</taxon>
        <taxon>Timematodea</taxon>
        <taxon>Timematoidea</taxon>
        <taxon>Timematidae</taxon>
        <taxon>Timema</taxon>
    </lineage>
</organism>
<dbReference type="Proteomes" id="UP001153148">
    <property type="component" value="Unassembled WGS sequence"/>
</dbReference>
<dbReference type="InterPro" id="IPR016024">
    <property type="entry name" value="ARM-type_fold"/>
</dbReference>
<evidence type="ECO:0000313" key="2">
    <source>
        <dbReference type="Proteomes" id="UP001153148"/>
    </source>
</evidence>
<name>A0ABN7NTI5_TIMPD</name>
<keyword evidence="2" id="KW-1185">Reference proteome</keyword>
<evidence type="ECO:0000313" key="1">
    <source>
        <dbReference type="EMBL" id="CAG2059099.1"/>
    </source>
</evidence>
<protein>
    <submittedName>
        <fullName evidence="1">Uncharacterized protein</fullName>
    </submittedName>
</protein>
<dbReference type="InterPro" id="IPR011989">
    <property type="entry name" value="ARM-like"/>
</dbReference>
<gene>
    <name evidence="1" type="ORF">TPAB3V08_LOCUS6065</name>
</gene>